<dbReference type="Proteomes" id="UP000053467">
    <property type="component" value="Unassembled WGS sequence"/>
</dbReference>
<dbReference type="PROSITE" id="PS01047">
    <property type="entry name" value="HMA_1"/>
    <property type="match status" value="1"/>
</dbReference>
<reference evidence="11" key="1">
    <citation type="journal article" date="2015" name="MBio">
        <title>Genome-Resolved Metagenomic Analysis Reveals Roles for Candidate Phyla and Other Microbial Community Members in Biogeochemical Transformations in Oil Reservoirs.</title>
        <authorList>
            <person name="Hu P."/>
            <person name="Tom L."/>
            <person name="Singh A."/>
            <person name="Thomas B.C."/>
            <person name="Baker B.J."/>
            <person name="Piceno Y.M."/>
            <person name="Andersen G.L."/>
            <person name="Banfield J.F."/>
        </authorList>
    </citation>
    <scope>NUCLEOTIDE SEQUENCE [LARGE SCALE GENOMIC DNA]</scope>
</reference>
<accession>A0A101I0G7</accession>
<feature type="transmembrane region" description="Helical" evidence="8">
    <location>
        <begin position="314"/>
        <end position="332"/>
    </location>
</feature>
<dbReference type="EMBL" id="LGGX01000017">
    <property type="protein sequence ID" value="KUK86521.1"/>
    <property type="molecule type" value="Genomic_DNA"/>
</dbReference>
<organism evidence="10 11">
    <name type="scientific">candidate division TA06 bacterium 34_109</name>
    <dbReference type="NCBI Taxonomy" id="1635277"/>
    <lineage>
        <taxon>Bacteria</taxon>
        <taxon>Bacteria division TA06</taxon>
    </lineage>
</organism>
<keyword evidence="4 8" id="KW-0812">Transmembrane</keyword>
<evidence type="ECO:0000256" key="7">
    <source>
        <dbReference type="ARBA" id="ARBA00023136"/>
    </source>
</evidence>
<dbReference type="PROSITE" id="PS50846">
    <property type="entry name" value="HMA_2"/>
    <property type="match status" value="1"/>
</dbReference>
<dbReference type="Pfam" id="PF00403">
    <property type="entry name" value="HMA"/>
    <property type="match status" value="1"/>
</dbReference>
<dbReference type="Pfam" id="PF03773">
    <property type="entry name" value="ArsP_1"/>
    <property type="match status" value="1"/>
</dbReference>
<evidence type="ECO:0000313" key="10">
    <source>
        <dbReference type="EMBL" id="KUK86521.1"/>
    </source>
</evidence>
<evidence type="ECO:0000256" key="6">
    <source>
        <dbReference type="ARBA" id="ARBA00022989"/>
    </source>
</evidence>
<evidence type="ECO:0000259" key="9">
    <source>
        <dbReference type="PROSITE" id="PS50846"/>
    </source>
</evidence>
<dbReference type="InterPro" id="IPR052923">
    <property type="entry name" value="UPF0718"/>
</dbReference>
<keyword evidence="6 8" id="KW-1133">Transmembrane helix</keyword>
<evidence type="ECO:0000256" key="4">
    <source>
        <dbReference type="ARBA" id="ARBA00022692"/>
    </source>
</evidence>
<feature type="transmembrane region" description="Helical" evidence="8">
    <location>
        <begin position="212"/>
        <end position="237"/>
    </location>
</feature>
<dbReference type="SUPFAM" id="SSF55008">
    <property type="entry name" value="HMA, heavy metal-associated domain"/>
    <property type="match status" value="1"/>
</dbReference>
<dbReference type="AlphaFoldDB" id="A0A101I0G7"/>
<evidence type="ECO:0000256" key="1">
    <source>
        <dbReference type="ARBA" id="ARBA00004651"/>
    </source>
</evidence>
<name>A0A101I0G7_UNCT6</name>
<dbReference type="Gene3D" id="3.30.70.100">
    <property type="match status" value="1"/>
</dbReference>
<dbReference type="InterPro" id="IPR036163">
    <property type="entry name" value="HMA_dom_sf"/>
</dbReference>
<dbReference type="GO" id="GO:0046872">
    <property type="term" value="F:metal ion binding"/>
    <property type="evidence" value="ECO:0007669"/>
    <property type="project" value="UniProtKB-KW"/>
</dbReference>
<dbReference type="InterPro" id="IPR017969">
    <property type="entry name" value="Heavy-metal-associated_CS"/>
</dbReference>
<comment type="caution">
    <text evidence="10">The sequence shown here is derived from an EMBL/GenBank/DDBJ whole genome shotgun (WGS) entry which is preliminary data.</text>
</comment>
<dbReference type="InterPro" id="IPR005524">
    <property type="entry name" value="DUF318"/>
</dbReference>
<feature type="domain" description="HMA" evidence="9">
    <location>
        <begin position="341"/>
        <end position="404"/>
    </location>
</feature>
<feature type="transmembrane region" description="Helical" evidence="8">
    <location>
        <begin position="57"/>
        <end position="75"/>
    </location>
</feature>
<evidence type="ECO:0000256" key="3">
    <source>
        <dbReference type="ARBA" id="ARBA00022475"/>
    </source>
</evidence>
<evidence type="ECO:0000256" key="5">
    <source>
        <dbReference type="ARBA" id="ARBA00022723"/>
    </source>
</evidence>
<sequence>MGFVIRIIHLPGFDIFYSMSLYLLIGYFFAGLVKFIIPEKKIYNNLSDKKFSDVLKAAFFGVPIPVCSCGVIPLVEHLRRSGASKKATISFLISTPTTGLDSILATYSLLGPVFAIFRPLSSFLGGILGGLLVKIFIKEGEKSDVEKCKIEEVEKETFKEKIISSLKYSFFELVESTGKWILLGVLLGTLISFVVPESFFRNYFTNRFLSYILMMLAGIPLYVCATGSIPVAASLVIKGLSPGAALVFLITGPATNSATILFVLKKLGKKTLFIYLISIVIISLFSGFLLDLVIGDFNLKESIFMHKHSDGINIFKLLSSLILALLILKPYITKMWRKKMEGYKIKVKDIMCSHCANTIEKGLMRVKGVKRVFVDVEKKEVYVEGDFELSEVFNAIKDAGYSPE</sequence>
<evidence type="ECO:0000256" key="2">
    <source>
        <dbReference type="ARBA" id="ARBA00006386"/>
    </source>
</evidence>
<evidence type="ECO:0000313" key="11">
    <source>
        <dbReference type="Proteomes" id="UP000053467"/>
    </source>
</evidence>
<keyword evidence="5" id="KW-0479">Metal-binding</keyword>
<comment type="similarity">
    <text evidence="2">Belongs to the UPF0718 family.</text>
</comment>
<dbReference type="InterPro" id="IPR006121">
    <property type="entry name" value="HMA_dom"/>
</dbReference>
<feature type="transmembrane region" description="Helical" evidence="8">
    <location>
        <begin position="15"/>
        <end position="37"/>
    </location>
</feature>
<evidence type="ECO:0000256" key="8">
    <source>
        <dbReference type="SAM" id="Phobius"/>
    </source>
</evidence>
<keyword evidence="7 8" id="KW-0472">Membrane</keyword>
<comment type="subcellular location">
    <subcellularLocation>
        <location evidence="1">Cell membrane</location>
        <topology evidence="1">Multi-pass membrane protein</topology>
    </subcellularLocation>
</comment>
<feature type="transmembrane region" description="Helical" evidence="8">
    <location>
        <begin position="117"/>
        <end position="137"/>
    </location>
</feature>
<feature type="transmembrane region" description="Helical" evidence="8">
    <location>
        <begin position="271"/>
        <end position="294"/>
    </location>
</feature>
<proteinExistence type="inferred from homology"/>
<protein>
    <submittedName>
        <fullName evidence="10">Permease</fullName>
    </submittedName>
</protein>
<dbReference type="PANTHER" id="PTHR34184">
    <property type="entry name" value="UPF0718 PROTEIN YCGR"/>
    <property type="match status" value="1"/>
</dbReference>
<feature type="transmembrane region" description="Helical" evidence="8">
    <location>
        <begin position="243"/>
        <end position="264"/>
    </location>
</feature>
<gene>
    <name evidence="10" type="ORF">XE03_1471</name>
</gene>
<keyword evidence="3" id="KW-1003">Cell membrane</keyword>
<dbReference type="PANTHER" id="PTHR34184:SF4">
    <property type="entry name" value="UPF0718 PROTEIN YCGR"/>
    <property type="match status" value="1"/>
</dbReference>
<dbReference type="GO" id="GO:0005886">
    <property type="term" value="C:plasma membrane"/>
    <property type="evidence" value="ECO:0007669"/>
    <property type="project" value="UniProtKB-SubCell"/>
</dbReference>
<dbReference type="CDD" id="cd00371">
    <property type="entry name" value="HMA"/>
    <property type="match status" value="1"/>
</dbReference>